<dbReference type="EMBL" id="CP041614">
    <property type="protein sequence ID" value="QDO85640.1"/>
    <property type="molecule type" value="Genomic_DNA"/>
</dbReference>
<gene>
    <name evidence="3" type="ORF">FM037_23215</name>
</gene>
<name>A0ABX5X2R3_9GAMM</name>
<dbReference type="InterPro" id="IPR007298">
    <property type="entry name" value="Cu-R_lipoprotein_NlpE"/>
</dbReference>
<reference evidence="3 4" key="1">
    <citation type="submission" date="2019-07" db="EMBL/GenBank/DDBJ databases">
        <title>Shewanella sp. YLB-06 whole genomic sequence.</title>
        <authorList>
            <person name="Yu L."/>
        </authorList>
    </citation>
    <scope>NUCLEOTIDE SEQUENCE [LARGE SCALE GENOMIC DNA]</scope>
    <source>
        <strain evidence="3 4">YLB-06</strain>
    </source>
</reference>
<protein>
    <submittedName>
        <fullName evidence="3">Copper resistance protein NlpE</fullName>
    </submittedName>
</protein>
<evidence type="ECO:0000256" key="1">
    <source>
        <dbReference type="SAM" id="MobiDB-lite"/>
    </source>
</evidence>
<keyword evidence="2" id="KW-0732">Signal</keyword>
<feature type="compositionally biased region" description="Polar residues" evidence="1">
    <location>
        <begin position="24"/>
        <end position="34"/>
    </location>
</feature>
<dbReference type="Pfam" id="PF04170">
    <property type="entry name" value="NlpE"/>
    <property type="match status" value="1"/>
</dbReference>
<evidence type="ECO:0000256" key="2">
    <source>
        <dbReference type="SAM" id="SignalP"/>
    </source>
</evidence>
<evidence type="ECO:0000313" key="4">
    <source>
        <dbReference type="Proteomes" id="UP000315947"/>
    </source>
</evidence>
<dbReference type="RefSeq" id="WP_144047955.1">
    <property type="nucleotide sequence ID" value="NZ_CP041614.1"/>
</dbReference>
<proteinExistence type="predicted"/>
<accession>A0ABX5X2R3</accession>
<evidence type="ECO:0000313" key="3">
    <source>
        <dbReference type="EMBL" id="QDO85640.1"/>
    </source>
</evidence>
<dbReference type="Proteomes" id="UP000315947">
    <property type="component" value="Chromosome"/>
</dbReference>
<keyword evidence="4" id="KW-1185">Reference proteome</keyword>
<feature type="region of interest" description="Disordered" evidence="1">
    <location>
        <begin position="24"/>
        <end position="43"/>
    </location>
</feature>
<feature type="chain" id="PRO_5045540544" evidence="2">
    <location>
        <begin position="21"/>
        <end position="163"/>
    </location>
</feature>
<feature type="signal peptide" evidence="2">
    <location>
        <begin position="1"/>
        <end position="20"/>
    </location>
</feature>
<dbReference type="Gene3D" id="2.40.128.640">
    <property type="match status" value="1"/>
</dbReference>
<sequence length="163" mass="18022">MMKLQIIAVSLLALTLSACSEQEIPTQDKAQQTKEALPLGDTSRTSLDWNGTYSGVTPCASCSGIDTTLTLKLDNTYVLETRYLGDENEAKKVFTEAGSFEWNSEGNKISLMGDASRKDDPKQYRVGENQLFMLDMQGNRITGSLAELYRLAKQGSHSEQQQD</sequence>
<dbReference type="PROSITE" id="PS51257">
    <property type="entry name" value="PROKAR_LIPOPROTEIN"/>
    <property type="match status" value="1"/>
</dbReference>
<organism evidence="3 4">
    <name type="scientific">Shewanella psychropiezotolerans</name>
    <dbReference type="NCBI Taxonomy" id="2593655"/>
    <lineage>
        <taxon>Bacteria</taxon>
        <taxon>Pseudomonadati</taxon>
        <taxon>Pseudomonadota</taxon>
        <taxon>Gammaproteobacteria</taxon>
        <taxon>Alteromonadales</taxon>
        <taxon>Shewanellaceae</taxon>
        <taxon>Shewanella</taxon>
    </lineage>
</organism>